<keyword evidence="5" id="KW-0233">DNA recombination</keyword>
<dbReference type="Pfam" id="PF01385">
    <property type="entry name" value="OrfB_IS605"/>
    <property type="match status" value="1"/>
</dbReference>
<protein>
    <submittedName>
        <fullName evidence="11">Transposase, IS605 OrfB family</fullName>
    </submittedName>
</protein>
<dbReference type="KEGG" id="daw:HS1_001069"/>
<feature type="domain" description="Cas12f1-like TNB" evidence="9">
    <location>
        <begin position="325"/>
        <end position="391"/>
    </location>
</feature>
<dbReference type="OrthoDB" id="5321019at2"/>
<keyword evidence="3" id="KW-0815">Transposition</keyword>
<evidence type="ECO:0000256" key="6">
    <source>
        <dbReference type="SAM" id="Coils"/>
    </source>
</evidence>
<evidence type="ECO:0000256" key="3">
    <source>
        <dbReference type="ARBA" id="ARBA00022578"/>
    </source>
</evidence>
<proteinExistence type="inferred from homology"/>
<evidence type="ECO:0000313" key="10">
    <source>
        <dbReference type="EMBL" id="AMM40700.1"/>
    </source>
</evidence>
<reference evidence="11 12" key="1">
    <citation type="submission" date="2015-10" db="EMBL/GenBank/DDBJ databases">
        <title>Candidatus Desulfofervidus auxilii, a hydrogenotrophic sulfate-reducing bacterium involved in the thermophilic anaerobic oxidation of methane.</title>
        <authorList>
            <person name="Krukenberg V."/>
            <person name="Richter M."/>
            <person name="Wegener G."/>
        </authorList>
    </citation>
    <scope>NUCLEOTIDE SEQUENCE [LARGE SCALE GENOMIC DNA]</scope>
    <source>
        <strain evidence="11 12">HS1</strain>
    </source>
</reference>
<dbReference type="GO" id="GO:0032196">
    <property type="term" value="P:transposition"/>
    <property type="evidence" value="ECO:0007669"/>
    <property type="project" value="UniProtKB-KW"/>
</dbReference>
<feature type="domain" description="Probable transposase IS891/IS1136/IS1341" evidence="8">
    <location>
        <begin position="205"/>
        <end position="313"/>
    </location>
</feature>
<evidence type="ECO:0000313" key="11">
    <source>
        <dbReference type="EMBL" id="AMM40873.1"/>
    </source>
</evidence>
<evidence type="ECO:0000259" key="8">
    <source>
        <dbReference type="Pfam" id="PF01385"/>
    </source>
</evidence>
<dbReference type="InterPro" id="IPR051399">
    <property type="entry name" value="RNA-guided_DNA_endo/Transpos"/>
</dbReference>
<feature type="coiled-coil region" evidence="6">
    <location>
        <begin position="247"/>
        <end position="284"/>
    </location>
</feature>
<feature type="region of interest" description="Disordered" evidence="7">
    <location>
        <begin position="406"/>
        <end position="438"/>
    </location>
</feature>
<dbReference type="InterPro" id="IPR010095">
    <property type="entry name" value="Cas12f1-like_TNB"/>
</dbReference>
<evidence type="ECO:0000256" key="2">
    <source>
        <dbReference type="ARBA" id="ARBA00011044"/>
    </source>
</evidence>
<evidence type="ECO:0000259" key="9">
    <source>
        <dbReference type="Pfam" id="PF07282"/>
    </source>
</evidence>
<comment type="similarity">
    <text evidence="1">In the C-terminal section; belongs to the transposase 35 family.</text>
</comment>
<dbReference type="NCBIfam" id="NF040570">
    <property type="entry name" value="guided_TnpB"/>
    <property type="match status" value="1"/>
</dbReference>
<dbReference type="GO" id="GO:0006310">
    <property type="term" value="P:DNA recombination"/>
    <property type="evidence" value="ECO:0007669"/>
    <property type="project" value="UniProtKB-KW"/>
</dbReference>
<keyword evidence="12" id="KW-1185">Reference proteome</keyword>
<dbReference type="KEGG" id="daw:HS1_000896"/>
<organism evidence="11 12">
    <name type="scientific">Desulfofervidus auxilii</name>
    <dbReference type="NCBI Taxonomy" id="1621989"/>
    <lineage>
        <taxon>Bacteria</taxon>
        <taxon>Pseudomonadati</taxon>
        <taxon>Thermodesulfobacteriota</taxon>
        <taxon>Candidatus Desulfofervidia</taxon>
        <taxon>Candidatus Desulfofervidales</taxon>
        <taxon>Candidatus Desulfofervidaceae</taxon>
        <taxon>Candidatus Desulfofervidus</taxon>
    </lineage>
</organism>
<keyword evidence="4" id="KW-0238">DNA-binding</keyword>
<evidence type="ECO:0000256" key="4">
    <source>
        <dbReference type="ARBA" id="ARBA00023125"/>
    </source>
</evidence>
<keyword evidence="6" id="KW-0175">Coiled coil</keyword>
<evidence type="ECO:0000256" key="7">
    <source>
        <dbReference type="SAM" id="MobiDB-lite"/>
    </source>
</evidence>
<dbReference type="GO" id="GO:0003677">
    <property type="term" value="F:DNA binding"/>
    <property type="evidence" value="ECO:0007669"/>
    <property type="project" value="UniProtKB-KW"/>
</dbReference>
<sequence>MSVPRKKNKEPDNIIEITHRYRAYLTALQEYKAESWLYTLCNLYNSAIKERRNAYRTEKKTITYSQQQNGLLLLKDSDPTLKKVHSQLLQNCLQRVDRAYQKFFEDLKRKKNGKHVKVGYPRLKKLSKYRSFTYPQVWMKQKGELKQVIKFRQDNNKFGTTVLPGFGEVRIRVHRPLDWKQAKTVILKREKSGKWYLCITLKKAVELQLQDNGKSTGIDLGLKKIVNTSDTNYQEHPKFIYRSEARIKRAQKRLSRKQKGSANYEKQRIRLARLHEKVANQRRDFLHKLALWLVVNYSFIAFERLNIRGMVKNHHLAKAILDAGWATLITLTTYKSVMLRGNEVVRVDPRYTSQECSACHALVPKALAERIHKCPYCGIELDRDTNAARVIEQKAFLRETTPFRSPRAGAVRSHACGDRASTHPYGNGQARSLKQESH</sequence>
<evidence type="ECO:0000256" key="1">
    <source>
        <dbReference type="ARBA" id="ARBA00008761"/>
    </source>
</evidence>
<dbReference type="EMBL" id="CP013015">
    <property type="protein sequence ID" value="AMM40873.1"/>
    <property type="molecule type" value="Genomic_DNA"/>
</dbReference>
<dbReference type="PANTHER" id="PTHR30405:SF11">
    <property type="entry name" value="RNA-GUIDED DNA ENDONUCLEASE RV2885C-RELATED"/>
    <property type="match status" value="1"/>
</dbReference>
<dbReference type="RefSeq" id="WP_066061534.1">
    <property type="nucleotide sequence ID" value="NZ_CP013015.1"/>
</dbReference>
<dbReference type="InterPro" id="IPR001959">
    <property type="entry name" value="Transposase"/>
</dbReference>
<dbReference type="NCBIfam" id="TIGR01766">
    <property type="entry name" value="IS200/IS605 family accessory protein TnpB-like domain"/>
    <property type="match status" value="1"/>
</dbReference>
<accession>A0A7U4QK79</accession>
<gene>
    <name evidence="10" type="ORF">HS1_000896</name>
    <name evidence="11" type="ORF">HS1_001069</name>
</gene>
<dbReference type="EMBL" id="CP013015">
    <property type="protein sequence ID" value="AMM40700.1"/>
    <property type="molecule type" value="Genomic_DNA"/>
</dbReference>
<dbReference type="PANTHER" id="PTHR30405">
    <property type="entry name" value="TRANSPOSASE"/>
    <property type="match status" value="1"/>
</dbReference>
<dbReference type="Pfam" id="PF07282">
    <property type="entry name" value="Cas12f1-like_TNB"/>
    <property type="match status" value="1"/>
</dbReference>
<dbReference type="Proteomes" id="UP000070560">
    <property type="component" value="Chromosome"/>
</dbReference>
<name>A0A7U4QK79_DESA2</name>
<evidence type="ECO:0000313" key="12">
    <source>
        <dbReference type="Proteomes" id="UP000070560"/>
    </source>
</evidence>
<comment type="similarity">
    <text evidence="2">In the N-terminal section; belongs to the transposase 2 family.</text>
</comment>
<evidence type="ECO:0000256" key="5">
    <source>
        <dbReference type="ARBA" id="ARBA00023172"/>
    </source>
</evidence>
<dbReference type="AlphaFoldDB" id="A0A7U4QK79"/>